<evidence type="ECO:0000256" key="1">
    <source>
        <dbReference type="ARBA" id="ARBA00011738"/>
    </source>
</evidence>
<feature type="binding site" evidence="8">
    <location>
        <position position="66"/>
    </location>
    <ligand>
        <name>Zn(2+)</name>
        <dbReference type="ChEBI" id="CHEBI:29105"/>
        <label>2</label>
        <note>catalytic</note>
    </ligand>
</feature>
<evidence type="ECO:0000256" key="8">
    <source>
        <dbReference type="HAMAP-Rule" id="MF_01818"/>
    </source>
</evidence>
<name>A0A218NN56_9ARCH</name>
<dbReference type="GO" id="GO:0042781">
    <property type="term" value="F:3'-tRNA processing endoribonuclease activity"/>
    <property type="evidence" value="ECO:0007669"/>
    <property type="project" value="UniProtKB-UniRule"/>
</dbReference>
<evidence type="ECO:0000256" key="6">
    <source>
        <dbReference type="ARBA" id="ARBA00022801"/>
    </source>
</evidence>
<dbReference type="PANTHER" id="PTHR46018">
    <property type="entry name" value="ZINC PHOSPHODIESTERASE ELAC PROTEIN 1"/>
    <property type="match status" value="1"/>
</dbReference>
<dbReference type="OrthoDB" id="85118at2157"/>
<dbReference type="Proteomes" id="UP000197679">
    <property type="component" value="Chromosome"/>
</dbReference>
<dbReference type="AlphaFoldDB" id="A0A218NN56"/>
<comment type="subunit">
    <text evidence="1 8">Homodimer.</text>
</comment>
<dbReference type="CDD" id="cd07717">
    <property type="entry name" value="RNaseZ_ZiPD-like_MBL-fold"/>
    <property type="match status" value="1"/>
</dbReference>
<feature type="binding site" evidence="8">
    <location>
        <position position="138"/>
    </location>
    <ligand>
        <name>Zn(2+)</name>
        <dbReference type="ChEBI" id="CHEBI:29105"/>
        <label>1</label>
        <note>catalytic</note>
    </ligand>
</feature>
<comment type="function">
    <text evidence="8">Zinc phosphodiesterase, which displays some tRNA 3'-processing endonuclease activity. Probably involved in tRNA maturation, by removing a 3'-trailer from precursor tRNA.</text>
</comment>
<keyword evidence="5 8" id="KW-0255">Endonuclease</keyword>
<dbReference type="Pfam" id="PF23023">
    <property type="entry name" value="Anti-Pycsar_Apyc1"/>
    <property type="match status" value="1"/>
</dbReference>
<keyword evidence="4 8" id="KW-0479">Metal-binding</keyword>
<evidence type="ECO:0000256" key="5">
    <source>
        <dbReference type="ARBA" id="ARBA00022759"/>
    </source>
</evidence>
<feature type="binding site" evidence="8">
    <location>
        <position position="63"/>
    </location>
    <ligand>
        <name>Zn(2+)</name>
        <dbReference type="ChEBI" id="CHEBI:29105"/>
        <label>1</label>
        <note>catalytic</note>
    </ligand>
</feature>
<reference evidence="10 11" key="1">
    <citation type="journal article" date="2017" name="Nat. Commun.">
        <title>'ARMAN' archaea depend on association with euryarchaeal host in culture and in situ.</title>
        <authorList>
            <person name="Golyshina O."/>
            <person name="Toshchakov S."/>
            <person name="Makarova K."/>
            <person name="Gavrilov S."/>
            <person name="Korzhenkov A."/>
            <person name="La Cono V."/>
            <person name="Arcadi E."/>
            <person name="Nechitaylo T."/>
            <person name="Ferrer M."/>
            <person name="Kublanov I."/>
            <person name="Wolf Y."/>
            <person name="Yakimov M."/>
            <person name="Golyshin P."/>
            <person name="Slesarev A."/>
            <person name="Kozyavkin S."/>
        </authorList>
    </citation>
    <scope>NUCLEOTIDE SEQUENCE [LARGE SCALE GENOMIC DNA]</scope>
    <source>
        <strain evidence="10 11">Mia14</strain>
    </source>
</reference>
<dbReference type="Pfam" id="PF12706">
    <property type="entry name" value="Lactamase_B_2"/>
    <property type="match status" value="1"/>
</dbReference>
<gene>
    <name evidence="8" type="primary">rnz</name>
    <name evidence="10" type="ORF">Mia14_0596</name>
</gene>
<comment type="catalytic activity">
    <reaction evidence="8">
        <text>Endonucleolytic cleavage of RNA, removing extra 3' nucleotides from tRNA precursor, generating 3' termini of tRNAs. A 3'-hydroxy group is left at the tRNA terminus and a 5'-phosphoryl group is left at the trailer molecule.</text>
        <dbReference type="EC" id="3.1.26.11"/>
    </reaction>
</comment>
<dbReference type="RefSeq" id="WP_088820174.1">
    <property type="nucleotide sequence ID" value="NZ_CP019964.1"/>
</dbReference>
<keyword evidence="6 8" id="KW-0378">Hydrolase</keyword>
<keyword evidence="3 8" id="KW-0540">Nuclease</keyword>
<dbReference type="EMBL" id="CP019964">
    <property type="protein sequence ID" value="ASI13899.1"/>
    <property type="molecule type" value="Genomic_DNA"/>
</dbReference>
<evidence type="ECO:0000313" key="10">
    <source>
        <dbReference type="EMBL" id="ASI13899.1"/>
    </source>
</evidence>
<dbReference type="GeneID" id="33314150"/>
<feature type="binding site" evidence="8">
    <location>
        <position position="212"/>
    </location>
    <ligand>
        <name>Zn(2+)</name>
        <dbReference type="ChEBI" id="CHEBI:29105"/>
        <label>1</label>
        <note>catalytic</note>
    </ligand>
</feature>
<organism evidence="10 11">
    <name type="scientific">Candidatus Mancarchaeum acidiphilum</name>
    <dbReference type="NCBI Taxonomy" id="1920749"/>
    <lineage>
        <taxon>Archaea</taxon>
        <taxon>Candidatus Micrarchaeota</taxon>
        <taxon>Candidatus Mancarchaeum</taxon>
    </lineage>
</organism>
<feature type="binding site" evidence="8">
    <location>
        <position position="270"/>
    </location>
    <ligand>
        <name>Zn(2+)</name>
        <dbReference type="ChEBI" id="CHEBI:29105"/>
        <label>2</label>
        <note>catalytic</note>
    </ligand>
</feature>
<dbReference type="PANTHER" id="PTHR46018:SF2">
    <property type="entry name" value="ZINC PHOSPHODIESTERASE ELAC PROTEIN 1"/>
    <property type="match status" value="1"/>
</dbReference>
<evidence type="ECO:0000256" key="4">
    <source>
        <dbReference type="ARBA" id="ARBA00022723"/>
    </source>
</evidence>
<dbReference type="EC" id="3.1.26.11" evidence="8"/>
<evidence type="ECO:0000256" key="2">
    <source>
        <dbReference type="ARBA" id="ARBA00022694"/>
    </source>
</evidence>
<evidence type="ECO:0000313" key="11">
    <source>
        <dbReference type="Proteomes" id="UP000197679"/>
    </source>
</evidence>
<feature type="binding site" evidence="8">
    <location>
        <position position="65"/>
    </location>
    <ligand>
        <name>Zn(2+)</name>
        <dbReference type="ChEBI" id="CHEBI:29105"/>
        <label>2</label>
        <note>catalytic</note>
    </ligand>
</feature>
<feature type="active site" description="Proton acceptor" evidence="8">
    <location>
        <position position="65"/>
    </location>
</feature>
<proteinExistence type="inferred from homology"/>
<dbReference type="KEGG" id="marh:Mia14_0596"/>
<feature type="binding site" evidence="8">
    <location>
        <position position="212"/>
    </location>
    <ligand>
        <name>Zn(2+)</name>
        <dbReference type="ChEBI" id="CHEBI:29105"/>
        <label>2</label>
        <note>catalytic</note>
    </ligand>
</feature>
<keyword evidence="11" id="KW-1185">Reference proteome</keyword>
<feature type="binding site" evidence="8">
    <location>
        <position position="61"/>
    </location>
    <ligand>
        <name>Zn(2+)</name>
        <dbReference type="ChEBI" id="CHEBI:29105"/>
        <label>1</label>
        <note>catalytic</note>
    </ligand>
</feature>
<comment type="similarity">
    <text evidence="8">Belongs to the RNase Z family.</text>
</comment>
<dbReference type="GO" id="GO:0008270">
    <property type="term" value="F:zinc ion binding"/>
    <property type="evidence" value="ECO:0007669"/>
    <property type="project" value="UniProtKB-UniRule"/>
</dbReference>
<sequence length="303" mass="33714">MFKLTVLGTSGAAPTKSRGLAAVAVENEGDLYLFDCGEGTQRQMLKSDANMFKVRAIFITHTHGDHIFGLPGMLRSLDLYGRDYPLSIYVPKGYEDRIEALARFDSFRPRYEINVIPIVPGEIYRNKSINVTAFELKHSIASYGYRIAENDSLNFIKEKCDSLGIKGKMYRELLEKGKITVKPDEGSSLPKEVRIEDVSIPKIGKKIVYATDTMPTEGTIKASAGVDLLIHEATYTDEFKDLAADRMHSTATDAANIAIKAGAKELMLIHFSTRYKSTSQLVRQSRTIFKNTIAAKDGMKLSI</sequence>
<dbReference type="NCBIfam" id="TIGR02651">
    <property type="entry name" value="RNase_Z"/>
    <property type="match status" value="1"/>
</dbReference>
<dbReference type="InterPro" id="IPR001279">
    <property type="entry name" value="Metallo-B-lactamas"/>
</dbReference>
<dbReference type="Gene3D" id="3.60.15.10">
    <property type="entry name" value="Ribonuclease Z/Hydroxyacylglutathione hydrolase-like"/>
    <property type="match status" value="1"/>
</dbReference>
<evidence type="ECO:0000256" key="3">
    <source>
        <dbReference type="ARBA" id="ARBA00022722"/>
    </source>
</evidence>
<evidence type="ECO:0000259" key="9">
    <source>
        <dbReference type="SMART" id="SM00849"/>
    </source>
</evidence>
<dbReference type="InterPro" id="IPR013471">
    <property type="entry name" value="RNase_Z/BN"/>
</dbReference>
<evidence type="ECO:0000256" key="7">
    <source>
        <dbReference type="ARBA" id="ARBA00022833"/>
    </source>
</evidence>
<dbReference type="HAMAP" id="MF_01818">
    <property type="entry name" value="RNase_Z_BN"/>
    <property type="match status" value="1"/>
</dbReference>
<dbReference type="NCBIfam" id="NF000801">
    <property type="entry name" value="PRK00055.1-3"/>
    <property type="match status" value="1"/>
</dbReference>
<accession>A0A218NN56</accession>
<dbReference type="SUPFAM" id="SSF56281">
    <property type="entry name" value="Metallo-hydrolase/oxidoreductase"/>
    <property type="match status" value="1"/>
</dbReference>
<feature type="domain" description="Metallo-beta-lactamase" evidence="9">
    <location>
        <begin position="19"/>
        <end position="212"/>
    </location>
</feature>
<keyword evidence="2 8" id="KW-0819">tRNA processing</keyword>
<dbReference type="InterPro" id="IPR036866">
    <property type="entry name" value="RibonucZ/Hydroxyglut_hydro"/>
</dbReference>
<keyword evidence="7 8" id="KW-0862">Zinc</keyword>
<dbReference type="SMART" id="SM00849">
    <property type="entry name" value="Lactamase_B"/>
    <property type="match status" value="1"/>
</dbReference>
<comment type="cofactor">
    <cofactor evidence="8">
        <name>Zn(2+)</name>
        <dbReference type="ChEBI" id="CHEBI:29105"/>
    </cofactor>
    <text evidence="8">Binds 2 Zn(2+) ions.</text>
</comment>
<protein>
    <recommendedName>
        <fullName evidence="8">Ribonuclease Z</fullName>
        <shortName evidence="8">RNase Z</shortName>
        <ecNumber evidence="8">3.1.26.11</ecNumber>
    </recommendedName>
    <alternativeName>
        <fullName evidence="8">tRNA 3 endonuclease</fullName>
    </alternativeName>
    <alternativeName>
        <fullName evidence="8">tRNase Z</fullName>
    </alternativeName>
</protein>